<evidence type="ECO:0000256" key="1">
    <source>
        <dbReference type="SAM" id="Phobius"/>
    </source>
</evidence>
<evidence type="ECO:0000313" key="2">
    <source>
        <dbReference type="EMBL" id="MFD0913957.1"/>
    </source>
</evidence>
<evidence type="ECO:0000313" key="3">
    <source>
        <dbReference type="Proteomes" id="UP001597128"/>
    </source>
</evidence>
<keyword evidence="1" id="KW-0812">Transmembrane</keyword>
<feature type="transmembrane region" description="Helical" evidence="1">
    <location>
        <begin position="64"/>
        <end position="87"/>
    </location>
</feature>
<name>A0ABW3F8M5_9PROT</name>
<protein>
    <submittedName>
        <fullName evidence="2">DUF6232 family protein</fullName>
    </submittedName>
</protein>
<dbReference type="EMBL" id="JBHTKB010000002">
    <property type="protein sequence ID" value="MFD0913957.1"/>
    <property type="molecule type" value="Genomic_DNA"/>
</dbReference>
<organism evidence="2 3">
    <name type="scientific">Methylophilus luteus</name>
    <dbReference type="NCBI Taxonomy" id="640108"/>
    <lineage>
        <taxon>Bacteria</taxon>
        <taxon>Pseudomonadati</taxon>
        <taxon>Pseudomonadota</taxon>
        <taxon>Betaproteobacteria</taxon>
        <taxon>Nitrosomonadales</taxon>
        <taxon>Methylophilaceae</taxon>
        <taxon>Methylophilus</taxon>
    </lineage>
</organism>
<proteinExistence type="predicted"/>
<dbReference type="RefSeq" id="WP_379057465.1">
    <property type="nucleotide sequence ID" value="NZ_JBHTKB010000002.1"/>
</dbReference>
<keyword evidence="1" id="KW-0472">Membrane</keyword>
<dbReference type="Pfam" id="PF19744">
    <property type="entry name" value="DUF6232"/>
    <property type="match status" value="1"/>
</dbReference>
<keyword evidence="1" id="KW-1133">Transmembrane helix</keyword>
<sequence>MDENLLFSHADITISPQHLKVDGKTYAIADIQQVESRLVEPKRILALILLFCGVALLLDEGSLFALGGFCVLLGIVLWVAGGTRYSVVIHTSSGEQRVVTSSDRLFTEKVIHALDTAMQPANQLKLNIPAGPEPAYSDISFGAS</sequence>
<dbReference type="Proteomes" id="UP001597128">
    <property type="component" value="Unassembled WGS sequence"/>
</dbReference>
<gene>
    <name evidence="2" type="ORF">ACFQ1Z_10395</name>
</gene>
<reference evidence="3" key="1">
    <citation type="journal article" date="2019" name="Int. J. Syst. Evol. Microbiol.">
        <title>The Global Catalogue of Microorganisms (GCM) 10K type strain sequencing project: providing services to taxonomists for standard genome sequencing and annotation.</title>
        <authorList>
            <consortium name="The Broad Institute Genomics Platform"/>
            <consortium name="The Broad Institute Genome Sequencing Center for Infectious Disease"/>
            <person name="Wu L."/>
            <person name="Ma J."/>
        </authorList>
    </citation>
    <scope>NUCLEOTIDE SEQUENCE [LARGE SCALE GENOMIC DNA]</scope>
    <source>
        <strain evidence="3">CCUG 58412</strain>
    </source>
</reference>
<accession>A0ABW3F8M5</accession>
<dbReference type="InterPro" id="IPR045629">
    <property type="entry name" value="DUF6232"/>
</dbReference>
<keyword evidence="3" id="KW-1185">Reference proteome</keyword>
<comment type="caution">
    <text evidence="2">The sequence shown here is derived from an EMBL/GenBank/DDBJ whole genome shotgun (WGS) entry which is preliminary data.</text>
</comment>